<keyword evidence="2" id="KW-1185">Reference proteome</keyword>
<comment type="caution">
    <text evidence="1">The sequence shown here is derived from an EMBL/GenBank/DDBJ whole genome shotgun (WGS) entry which is preliminary data.</text>
</comment>
<organism evidence="1 2">
    <name type="scientific">Yanshouia hominis</name>
    <dbReference type="NCBI Taxonomy" id="2763673"/>
    <lineage>
        <taxon>Bacteria</taxon>
        <taxon>Bacillati</taxon>
        <taxon>Bacillota</taxon>
        <taxon>Clostridia</taxon>
        <taxon>Eubacteriales</taxon>
        <taxon>Oscillospiraceae</taxon>
        <taxon>Yanshouia</taxon>
    </lineage>
</organism>
<dbReference type="RefSeq" id="WP_262399224.1">
    <property type="nucleotide sequence ID" value="NZ_JACRTB010000005.1"/>
</dbReference>
<gene>
    <name evidence="1" type="ORF">H8717_04125</name>
</gene>
<evidence type="ECO:0000313" key="2">
    <source>
        <dbReference type="Proteomes" id="UP000658131"/>
    </source>
</evidence>
<name>A0ABR7NGT5_9FIRM</name>
<accession>A0ABR7NGT5</accession>
<protein>
    <recommendedName>
        <fullName evidence="3">DUF3830 family protein</fullName>
    </recommendedName>
</protein>
<evidence type="ECO:0008006" key="3">
    <source>
        <dbReference type="Google" id="ProtNLM"/>
    </source>
</evidence>
<sequence length="140" mass="16008">MRKIRMDIPELSLTAVIRCEERNSALCDEIWNRLPFDCVQEHGMVSGELIYCWVPLISTAPTPYKLMYTESPIGCVTYSQGTGNKIIVKYGPCGEDLYAPVLGYVEAEGLKDLARAGREVWFNYFDDKKIFVVHFSKEEE</sequence>
<dbReference type="EMBL" id="JACRTB010000005">
    <property type="protein sequence ID" value="MBC8575598.1"/>
    <property type="molecule type" value="Genomic_DNA"/>
</dbReference>
<dbReference type="Proteomes" id="UP000658131">
    <property type="component" value="Unassembled WGS sequence"/>
</dbReference>
<evidence type="ECO:0000313" key="1">
    <source>
        <dbReference type="EMBL" id="MBC8575598.1"/>
    </source>
</evidence>
<proteinExistence type="predicted"/>
<dbReference type="Gene3D" id="2.40.100.20">
    <property type="match status" value="1"/>
</dbReference>
<reference evidence="1 2" key="1">
    <citation type="submission" date="2020-08" db="EMBL/GenBank/DDBJ databases">
        <title>Genome public.</title>
        <authorList>
            <person name="Liu C."/>
            <person name="Sun Q."/>
        </authorList>
    </citation>
    <scope>NUCLEOTIDE SEQUENCE [LARGE SCALE GENOMIC DNA]</scope>
    <source>
        <strain evidence="1 2">BX1</strain>
    </source>
</reference>